<dbReference type="PROSITE" id="PS50941">
    <property type="entry name" value="CHIT_BIND_I_2"/>
    <property type="match status" value="1"/>
</dbReference>
<name>A0A4P9YYC8_9FUNG</name>
<evidence type="ECO:0000259" key="9">
    <source>
        <dbReference type="PROSITE" id="PS50941"/>
    </source>
</evidence>
<dbReference type="GO" id="GO:0046872">
    <property type="term" value="F:metal ion binding"/>
    <property type="evidence" value="ECO:0007669"/>
    <property type="project" value="UniProtKB-KW"/>
</dbReference>
<dbReference type="Pfam" id="PF00187">
    <property type="entry name" value="Chitin_bind_1"/>
    <property type="match status" value="1"/>
</dbReference>
<sequence>MAHAAADPAALSQCANDYDHATHLRLAARHGPSLARLNRQQVAPGQRCGAHNGNKSCSAGQCCSQFGWCGVTGNHCGAGCQSQFGKCLYPSAPANNTAQNLHNGEVDAPHPNHQGGTNNHRGDPADEHGDDSPGLILYTCKVPRSFAMTFDDGPGKLFDNVLDTLDRLKVKATFFVNGNNVANLNEAADQQKVRRAFEAGHQIASHTYSHADLDQLDEAGIRNEMDQLDRQLVRTIGRRPVYMRPPFGNANARTQRVLDRLGYRIVNWNIDTLDWQHPQDARASLQAYRDALDRATTDQQAAFISLQHDIQPATATSLIEDAVRLVRQRGFRLMRVDECMGDADGAYRRP</sequence>
<dbReference type="GO" id="GO:0016810">
    <property type="term" value="F:hydrolase activity, acting on carbon-nitrogen (but not peptide) bonds"/>
    <property type="evidence" value="ECO:0007669"/>
    <property type="project" value="InterPro"/>
</dbReference>
<organism evidence="11 12">
    <name type="scientific">Syncephalis pseudoplumigaleata</name>
    <dbReference type="NCBI Taxonomy" id="1712513"/>
    <lineage>
        <taxon>Eukaryota</taxon>
        <taxon>Fungi</taxon>
        <taxon>Fungi incertae sedis</taxon>
        <taxon>Zoopagomycota</taxon>
        <taxon>Zoopagomycotina</taxon>
        <taxon>Zoopagomycetes</taxon>
        <taxon>Zoopagales</taxon>
        <taxon>Piptocephalidaceae</taxon>
        <taxon>Syncephalis</taxon>
    </lineage>
</organism>
<keyword evidence="6" id="KW-0119">Carbohydrate metabolism</keyword>
<proteinExistence type="predicted"/>
<evidence type="ECO:0000256" key="5">
    <source>
        <dbReference type="ARBA" id="ARBA00022801"/>
    </source>
</evidence>
<dbReference type="AlphaFoldDB" id="A0A4P9YYC8"/>
<dbReference type="PROSITE" id="PS51677">
    <property type="entry name" value="NODB"/>
    <property type="match status" value="1"/>
</dbReference>
<dbReference type="OrthoDB" id="407355at2759"/>
<dbReference type="CDD" id="cd00035">
    <property type="entry name" value="ChtBD1"/>
    <property type="match status" value="1"/>
</dbReference>
<dbReference type="Gene3D" id="3.30.60.10">
    <property type="entry name" value="Endochitinase-like"/>
    <property type="match status" value="1"/>
</dbReference>
<feature type="domain" description="Chitin-binding type-1" evidence="9">
    <location>
        <begin position="45"/>
        <end position="89"/>
    </location>
</feature>
<evidence type="ECO:0000259" key="10">
    <source>
        <dbReference type="PROSITE" id="PS51677"/>
    </source>
</evidence>
<keyword evidence="2 7" id="KW-0147">Chitin-binding</keyword>
<dbReference type="Gene3D" id="3.20.20.370">
    <property type="entry name" value="Glycoside hydrolase/deacetylase"/>
    <property type="match status" value="1"/>
</dbReference>
<dbReference type="SMART" id="SM00270">
    <property type="entry name" value="ChtBD1"/>
    <property type="match status" value="1"/>
</dbReference>
<evidence type="ECO:0000256" key="7">
    <source>
        <dbReference type="PROSITE-ProRule" id="PRU00261"/>
    </source>
</evidence>
<dbReference type="InterPro" id="IPR001002">
    <property type="entry name" value="Chitin-bd_1"/>
</dbReference>
<evidence type="ECO:0000256" key="3">
    <source>
        <dbReference type="ARBA" id="ARBA00022723"/>
    </source>
</evidence>
<dbReference type="InterPro" id="IPR036861">
    <property type="entry name" value="Endochitinase-like_sf"/>
</dbReference>
<feature type="disulfide bond" evidence="7">
    <location>
        <begin position="48"/>
        <end position="63"/>
    </location>
</feature>
<comment type="cofactor">
    <cofactor evidence="1">
        <name>Co(2+)</name>
        <dbReference type="ChEBI" id="CHEBI:48828"/>
    </cofactor>
</comment>
<dbReference type="GO" id="GO:0008061">
    <property type="term" value="F:chitin binding"/>
    <property type="evidence" value="ECO:0007669"/>
    <property type="project" value="UniProtKB-UniRule"/>
</dbReference>
<feature type="region of interest" description="Disordered" evidence="8">
    <location>
        <begin position="98"/>
        <end position="130"/>
    </location>
</feature>
<evidence type="ECO:0000256" key="1">
    <source>
        <dbReference type="ARBA" id="ARBA00001941"/>
    </source>
</evidence>
<gene>
    <name evidence="11" type="ORF">SYNPS1DRAFT_16424</name>
</gene>
<evidence type="ECO:0000256" key="4">
    <source>
        <dbReference type="ARBA" id="ARBA00022729"/>
    </source>
</evidence>
<keyword evidence="4" id="KW-0732">Signal</keyword>
<dbReference type="Proteomes" id="UP000278143">
    <property type="component" value="Unassembled WGS sequence"/>
</dbReference>
<keyword evidence="3" id="KW-0479">Metal-binding</keyword>
<evidence type="ECO:0000313" key="11">
    <source>
        <dbReference type="EMBL" id="RKP24925.1"/>
    </source>
</evidence>
<dbReference type="CDD" id="cd10951">
    <property type="entry name" value="CE4_ClCDA_like"/>
    <property type="match status" value="1"/>
</dbReference>
<accession>A0A4P9YYC8</accession>
<feature type="compositionally biased region" description="Basic and acidic residues" evidence="8">
    <location>
        <begin position="120"/>
        <end position="130"/>
    </location>
</feature>
<dbReference type="SUPFAM" id="SSF57016">
    <property type="entry name" value="Plant lectins/antimicrobial peptides"/>
    <property type="match status" value="1"/>
</dbReference>
<dbReference type="SUPFAM" id="SSF88713">
    <property type="entry name" value="Glycoside hydrolase/deacetylase"/>
    <property type="match status" value="1"/>
</dbReference>
<evidence type="ECO:0008006" key="13">
    <source>
        <dbReference type="Google" id="ProtNLM"/>
    </source>
</evidence>
<dbReference type="Pfam" id="PF01522">
    <property type="entry name" value="Polysacc_deac_1"/>
    <property type="match status" value="1"/>
</dbReference>
<feature type="disulfide bond" evidence="7">
    <location>
        <begin position="62"/>
        <end position="76"/>
    </location>
</feature>
<protein>
    <recommendedName>
        <fullName evidence="13">NodB homology domain-containing protein</fullName>
    </recommendedName>
</protein>
<reference evidence="12" key="1">
    <citation type="journal article" date="2018" name="Nat. Microbiol.">
        <title>Leveraging single-cell genomics to expand the fungal tree of life.</title>
        <authorList>
            <person name="Ahrendt S.R."/>
            <person name="Quandt C.A."/>
            <person name="Ciobanu D."/>
            <person name="Clum A."/>
            <person name="Salamov A."/>
            <person name="Andreopoulos B."/>
            <person name="Cheng J.F."/>
            <person name="Woyke T."/>
            <person name="Pelin A."/>
            <person name="Henrissat B."/>
            <person name="Reynolds N.K."/>
            <person name="Benny G.L."/>
            <person name="Smith M.E."/>
            <person name="James T.Y."/>
            <person name="Grigoriev I.V."/>
        </authorList>
    </citation>
    <scope>NUCLEOTIDE SEQUENCE [LARGE SCALE GENOMIC DNA]</scope>
    <source>
        <strain evidence="12">Benny S71-1</strain>
    </source>
</reference>
<dbReference type="InterPro" id="IPR002509">
    <property type="entry name" value="NODB_dom"/>
</dbReference>
<evidence type="ECO:0000256" key="6">
    <source>
        <dbReference type="ARBA" id="ARBA00023277"/>
    </source>
</evidence>
<dbReference type="PANTHER" id="PTHR46471:SF2">
    <property type="entry name" value="CHITIN DEACETYLASE-RELATED"/>
    <property type="match status" value="1"/>
</dbReference>
<keyword evidence="7" id="KW-1015">Disulfide bond</keyword>
<feature type="domain" description="NodB homology" evidence="10">
    <location>
        <begin position="144"/>
        <end position="334"/>
    </location>
</feature>
<evidence type="ECO:0000256" key="2">
    <source>
        <dbReference type="ARBA" id="ARBA00022669"/>
    </source>
</evidence>
<dbReference type="PANTHER" id="PTHR46471">
    <property type="entry name" value="CHITIN DEACETYLASE"/>
    <property type="match status" value="1"/>
</dbReference>
<feature type="disulfide bond" evidence="7">
    <location>
        <begin position="57"/>
        <end position="69"/>
    </location>
</feature>
<evidence type="ECO:0000313" key="12">
    <source>
        <dbReference type="Proteomes" id="UP000278143"/>
    </source>
</evidence>
<keyword evidence="5" id="KW-0378">Hydrolase</keyword>
<dbReference type="GO" id="GO:0005975">
    <property type="term" value="P:carbohydrate metabolic process"/>
    <property type="evidence" value="ECO:0007669"/>
    <property type="project" value="InterPro"/>
</dbReference>
<dbReference type="InterPro" id="IPR011330">
    <property type="entry name" value="Glyco_hydro/deAcase_b/a-brl"/>
</dbReference>
<evidence type="ECO:0000256" key="8">
    <source>
        <dbReference type="SAM" id="MobiDB-lite"/>
    </source>
</evidence>
<comment type="caution">
    <text evidence="7">Lacks conserved residue(s) required for the propagation of feature annotation.</text>
</comment>
<keyword evidence="12" id="KW-1185">Reference proteome</keyword>
<dbReference type="EMBL" id="KZ989969">
    <property type="protein sequence ID" value="RKP24925.1"/>
    <property type="molecule type" value="Genomic_DNA"/>
</dbReference>